<keyword evidence="1" id="KW-0808">Transferase</keyword>
<sequence>MTEAELRYLPLEKAALALVRVAKKLPQYFQATTMTVLTDLPLKALLQCSDFSRRIARWGVQLRSLGVEYKSRTSIKGQVLADFVAEFQGKDSEFGPTNSLGLETNSVSTEWKLFVDGASNAMGSGAGAVLISSEGLIMEHAVRLNFLASNNESEYKALLIGLKVQGDWEQTDCGYFVEQIGREYNSHADILAKLATTMETDMQRTVTVEVLNSPSSQDCDSDILCTISPVASWMDLLIAYLQNDQLPEDRKEADIIKRKAPGYWLSKEGSLYKRVSVEVTLGVDHWLTEQCHKDTGGRICRVILFDYFTKWVEAEPLAHIRDADAKRFLWKNVVTRFGIPWAVISDNGTQFEGKVFKGFCSDLGIRNFFSSPGYPQANGQAEVSNKVILDGIKKRLEEAKGKWVEELPSVLWTHRITHRRLTGETPFALAYGVEAVILLEVGLPTIRTTEFDVEQNENNLRKDLNLIEERRDIAAIRLASY</sequence>
<dbReference type="Pfam" id="PF00665">
    <property type="entry name" value="rve"/>
    <property type="match status" value="1"/>
</dbReference>
<proteinExistence type="predicted"/>
<dbReference type="InterPro" id="IPR012337">
    <property type="entry name" value="RNaseH-like_sf"/>
</dbReference>
<keyword evidence="6" id="KW-0695">RNA-directed DNA polymerase</keyword>
<keyword evidence="3" id="KW-0540">Nuclease</keyword>
<dbReference type="PANTHER" id="PTHR48475">
    <property type="entry name" value="RIBONUCLEASE H"/>
    <property type="match status" value="1"/>
</dbReference>
<evidence type="ECO:0000256" key="2">
    <source>
        <dbReference type="ARBA" id="ARBA00022695"/>
    </source>
</evidence>
<evidence type="ECO:0000256" key="4">
    <source>
        <dbReference type="ARBA" id="ARBA00022759"/>
    </source>
</evidence>
<dbReference type="InterPro" id="IPR041373">
    <property type="entry name" value="RT_RNaseH"/>
</dbReference>
<dbReference type="InterPro" id="IPR001584">
    <property type="entry name" value="Integrase_cat-core"/>
</dbReference>
<accession>A0A2N9F582</accession>
<dbReference type="GO" id="GO:0015074">
    <property type="term" value="P:DNA integration"/>
    <property type="evidence" value="ECO:0007669"/>
    <property type="project" value="InterPro"/>
</dbReference>
<dbReference type="EMBL" id="OIVN01000568">
    <property type="protein sequence ID" value="SPC82268.1"/>
    <property type="molecule type" value="Genomic_DNA"/>
</dbReference>
<feature type="domain" description="Integrase catalytic" evidence="7">
    <location>
        <begin position="274"/>
        <end position="434"/>
    </location>
</feature>
<evidence type="ECO:0000256" key="3">
    <source>
        <dbReference type="ARBA" id="ARBA00022722"/>
    </source>
</evidence>
<evidence type="ECO:0000256" key="1">
    <source>
        <dbReference type="ARBA" id="ARBA00022679"/>
    </source>
</evidence>
<dbReference type="AlphaFoldDB" id="A0A2N9F582"/>
<dbReference type="GO" id="GO:0016787">
    <property type="term" value="F:hydrolase activity"/>
    <property type="evidence" value="ECO:0007669"/>
    <property type="project" value="UniProtKB-KW"/>
</dbReference>
<keyword evidence="2" id="KW-0548">Nucleotidyltransferase</keyword>
<dbReference type="InterPro" id="IPR036397">
    <property type="entry name" value="RNaseH_sf"/>
</dbReference>
<dbReference type="PANTHER" id="PTHR48475:SF2">
    <property type="entry name" value="RIBONUCLEASE H"/>
    <property type="match status" value="1"/>
</dbReference>
<dbReference type="Gene3D" id="3.30.420.10">
    <property type="entry name" value="Ribonuclease H-like superfamily/Ribonuclease H"/>
    <property type="match status" value="2"/>
</dbReference>
<name>A0A2N9F582_FAGSY</name>
<dbReference type="GO" id="GO:0003964">
    <property type="term" value="F:RNA-directed DNA polymerase activity"/>
    <property type="evidence" value="ECO:0007669"/>
    <property type="project" value="UniProtKB-KW"/>
</dbReference>
<gene>
    <name evidence="8" type="ORF">FSB_LOCUS10150</name>
</gene>
<organism evidence="8">
    <name type="scientific">Fagus sylvatica</name>
    <name type="common">Beechnut</name>
    <dbReference type="NCBI Taxonomy" id="28930"/>
    <lineage>
        <taxon>Eukaryota</taxon>
        <taxon>Viridiplantae</taxon>
        <taxon>Streptophyta</taxon>
        <taxon>Embryophyta</taxon>
        <taxon>Tracheophyta</taxon>
        <taxon>Spermatophyta</taxon>
        <taxon>Magnoliopsida</taxon>
        <taxon>eudicotyledons</taxon>
        <taxon>Gunneridae</taxon>
        <taxon>Pentapetalae</taxon>
        <taxon>rosids</taxon>
        <taxon>fabids</taxon>
        <taxon>Fagales</taxon>
        <taxon>Fagaceae</taxon>
        <taxon>Fagus</taxon>
    </lineage>
</organism>
<reference evidence="8" key="1">
    <citation type="submission" date="2018-02" db="EMBL/GenBank/DDBJ databases">
        <authorList>
            <person name="Cohen D.B."/>
            <person name="Kent A.D."/>
        </authorList>
    </citation>
    <scope>NUCLEOTIDE SEQUENCE</scope>
</reference>
<dbReference type="SUPFAM" id="SSF53098">
    <property type="entry name" value="Ribonuclease H-like"/>
    <property type="match status" value="2"/>
</dbReference>
<keyword evidence="4" id="KW-0255">Endonuclease</keyword>
<evidence type="ECO:0000256" key="5">
    <source>
        <dbReference type="ARBA" id="ARBA00022801"/>
    </source>
</evidence>
<dbReference type="GO" id="GO:0003676">
    <property type="term" value="F:nucleic acid binding"/>
    <property type="evidence" value="ECO:0007669"/>
    <property type="project" value="InterPro"/>
</dbReference>
<keyword evidence="5" id="KW-0378">Hydrolase</keyword>
<evidence type="ECO:0000256" key="6">
    <source>
        <dbReference type="ARBA" id="ARBA00022918"/>
    </source>
</evidence>
<protein>
    <recommendedName>
        <fullName evidence="7">Integrase catalytic domain-containing protein</fullName>
    </recommendedName>
</protein>
<dbReference type="PROSITE" id="PS50994">
    <property type="entry name" value="INTEGRASE"/>
    <property type="match status" value="1"/>
</dbReference>
<dbReference type="Pfam" id="PF17917">
    <property type="entry name" value="RT_RNaseH"/>
    <property type="match status" value="1"/>
</dbReference>
<evidence type="ECO:0000259" key="7">
    <source>
        <dbReference type="PROSITE" id="PS50994"/>
    </source>
</evidence>
<dbReference type="GO" id="GO:0004519">
    <property type="term" value="F:endonuclease activity"/>
    <property type="evidence" value="ECO:0007669"/>
    <property type="project" value="UniProtKB-KW"/>
</dbReference>
<evidence type="ECO:0000313" key="8">
    <source>
        <dbReference type="EMBL" id="SPC82268.1"/>
    </source>
</evidence>